<dbReference type="AlphaFoldDB" id="A0A7D5QF30"/>
<protein>
    <submittedName>
        <fullName evidence="2">Uncharacterized protein</fullName>
    </submittedName>
</protein>
<dbReference type="EMBL" id="CP058579">
    <property type="protein sequence ID" value="QLG60344.1"/>
    <property type="molecule type" value="Genomic_DNA"/>
</dbReference>
<dbReference type="OrthoDB" id="11472at2157"/>
<feature type="region of interest" description="Disordered" evidence="1">
    <location>
        <begin position="16"/>
        <end position="57"/>
    </location>
</feature>
<evidence type="ECO:0000256" key="1">
    <source>
        <dbReference type="SAM" id="MobiDB-lite"/>
    </source>
</evidence>
<dbReference type="GeneID" id="56035924"/>
<name>A0A7D5QF30_9EURY</name>
<feature type="region of interest" description="Disordered" evidence="1">
    <location>
        <begin position="158"/>
        <end position="186"/>
    </location>
</feature>
<dbReference type="Proteomes" id="UP000509626">
    <property type="component" value="Chromosome"/>
</dbReference>
<feature type="compositionally biased region" description="Polar residues" evidence="1">
    <location>
        <begin position="42"/>
        <end position="52"/>
    </location>
</feature>
<evidence type="ECO:0000313" key="2">
    <source>
        <dbReference type="EMBL" id="QLG60344.1"/>
    </source>
</evidence>
<sequence length="298" mass="33567">MYANKFGTITAARDAADFSSVKDREQGSQAHVSTDESHSQPDDSATESSPDSGPSREALIDEIQRLDDGDNLVPYASEMDSDGAYKAYDCLQEFGSWDEALEAAGIDKRARLLEELRRVRDELKRMPKTTDMDHHGRVSASMYANFFGSWTKATSLIDAREEPTCETTTSDPSPRTGDESNSSPVLNVDKDSILTWEDIPGNSRLPSPIAVQVKEKKRTRSNRVEGRYLVADLNDKEFELKVWQKHELDIEWDVDTWYVLSEARGTVWESDGEVHRLLDSTRDLTAMEYGVRSPMDES</sequence>
<dbReference type="InterPro" id="IPR041025">
    <property type="entry name" value="HNH_repeat"/>
</dbReference>
<keyword evidence="3" id="KW-1185">Reference proteome</keyword>
<evidence type="ECO:0000313" key="3">
    <source>
        <dbReference type="Proteomes" id="UP000509626"/>
    </source>
</evidence>
<reference evidence="2 3" key="1">
    <citation type="submission" date="2020-06" db="EMBL/GenBank/DDBJ databases">
        <title>NJ-3-1, isolated from saline soil.</title>
        <authorList>
            <person name="Cui H.L."/>
            <person name="Shi X."/>
        </authorList>
    </citation>
    <scope>NUCLEOTIDE SEQUENCE [LARGE SCALE GENOMIC DNA]</scope>
    <source>
        <strain evidence="2 3">NJ-3-1</strain>
    </source>
</reference>
<dbReference type="Pfam" id="PF18780">
    <property type="entry name" value="HNH_repeat"/>
    <property type="match status" value="2"/>
</dbReference>
<gene>
    <name evidence="2" type="ORF">HUG12_00655</name>
</gene>
<feature type="compositionally biased region" description="Polar residues" evidence="1">
    <location>
        <begin position="165"/>
        <end position="185"/>
    </location>
</feature>
<feature type="compositionally biased region" description="Basic and acidic residues" evidence="1">
    <location>
        <begin position="16"/>
        <end position="26"/>
    </location>
</feature>
<dbReference type="KEGG" id="halu:HUG12_00655"/>
<dbReference type="RefSeq" id="WP_179266930.1">
    <property type="nucleotide sequence ID" value="NZ_CP058579.1"/>
</dbReference>
<accession>A0A7D5QF30</accession>
<proteinExistence type="predicted"/>
<organism evidence="2 3">
    <name type="scientific">Halorarum salinum</name>
    <dbReference type="NCBI Taxonomy" id="2743089"/>
    <lineage>
        <taxon>Archaea</taxon>
        <taxon>Methanobacteriati</taxon>
        <taxon>Methanobacteriota</taxon>
        <taxon>Stenosarchaea group</taxon>
        <taxon>Halobacteria</taxon>
        <taxon>Halobacteriales</taxon>
        <taxon>Haloferacaceae</taxon>
        <taxon>Halorarum</taxon>
    </lineage>
</organism>